<feature type="region of interest" description="Disordered" evidence="1">
    <location>
        <begin position="307"/>
        <end position="345"/>
    </location>
</feature>
<feature type="compositionally biased region" description="Basic and acidic residues" evidence="1">
    <location>
        <begin position="382"/>
        <end position="396"/>
    </location>
</feature>
<dbReference type="GeneID" id="14540193"/>
<dbReference type="RefSeq" id="XP_003869399.1">
    <property type="nucleotide sequence ID" value="XM_003869350.1"/>
</dbReference>
<dbReference type="AlphaFoldDB" id="H8X616"/>
<dbReference type="Proteomes" id="UP000005018">
    <property type="component" value="Chromosome 4"/>
</dbReference>
<evidence type="ECO:0000313" key="2">
    <source>
        <dbReference type="EMBL" id="CCG23264.1"/>
    </source>
</evidence>
<feature type="region of interest" description="Disordered" evidence="1">
    <location>
        <begin position="357"/>
        <end position="429"/>
    </location>
</feature>
<dbReference type="OrthoDB" id="4022920at2759"/>
<dbReference type="KEGG" id="cot:CORT_0D04240"/>
<name>H8X616_CANO9</name>
<evidence type="ECO:0000256" key="1">
    <source>
        <dbReference type="SAM" id="MobiDB-lite"/>
    </source>
</evidence>
<evidence type="ECO:0000313" key="3">
    <source>
        <dbReference type="Proteomes" id="UP000005018"/>
    </source>
</evidence>
<keyword evidence="3" id="KW-1185">Reference proteome</keyword>
<feature type="compositionally biased region" description="Polar residues" evidence="1">
    <location>
        <begin position="154"/>
        <end position="165"/>
    </location>
</feature>
<organism evidence="2 3">
    <name type="scientific">Candida orthopsilosis (strain 90-125)</name>
    <name type="common">Yeast</name>
    <dbReference type="NCBI Taxonomy" id="1136231"/>
    <lineage>
        <taxon>Eukaryota</taxon>
        <taxon>Fungi</taxon>
        <taxon>Dikarya</taxon>
        <taxon>Ascomycota</taxon>
        <taxon>Saccharomycotina</taxon>
        <taxon>Pichiomycetes</taxon>
        <taxon>Debaryomycetaceae</taxon>
        <taxon>Candida/Lodderomyces clade</taxon>
        <taxon>Candida</taxon>
    </lineage>
</organism>
<dbReference type="EMBL" id="HE681722">
    <property type="protein sequence ID" value="CCG23264.1"/>
    <property type="molecule type" value="Genomic_DNA"/>
</dbReference>
<feature type="region of interest" description="Disordered" evidence="1">
    <location>
        <begin position="154"/>
        <end position="178"/>
    </location>
</feature>
<reference evidence="2 3" key="1">
    <citation type="journal article" date="2012" name="PLoS ONE">
        <title>Sequence and analysis of the genome of the pathogenic yeast Candida orthopsilosis.</title>
        <authorList>
            <person name="Riccombeni A."/>
            <person name="Vidanes G."/>
            <person name="Proux-Wera E."/>
            <person name="Wolfe K.H."/>
            <person name="Butler G."/>
        </authorList>
    </citation>
    <scope>NUCLEOTIDE SEQUENCE [LARGE SCALE GENOMIC DNA]</scope>
    <source>
        <strain evidence="2 3">Co 90-125</strain>
    </source>
</reference>
<sequence>MYSDRIGTGPNSSIKLSDTINMCNHLRQDLPGYELRQNPHFRSHSEPVGNTSKNTTHYRRPFTADNEITHVSDSEEDLEVLPLSTTSQSTFQTKLNSVLPTFTMEEDYLDYNGSGTVQSQLSNENFHSVDFVSGGDEKYFSGGGIATRKLNPCSSLSGNDGSQGNESERGVNADYTGASNGSDDDVILIGSDRVITEDCSSGINSELERNIDLHEDDTTEELEKAEMLKDVVDSRILSPIHEQKFDPSEIDKCSTPIIDETMIKSEKKSEVCSGKSESVSSICGGYVKLEPDTYTDVKLTRGYVDQKESNESKNIKNRLEVKRERSRSEAESERSNVKQVKKESLARKFMVLETKDEGKSTDVCIDGQESGMKNVGGPTAIHDNKQEHRTKDERTDLSQSSHDSPSLRVGVKSPDQENKQQVNPILKRKRIASKPLSAIINTPKTRVGLSKRIKVEPLHEKIKRKN</sequence>
<gene>
    <name evidence="2" type="ORF">CORT_0D04240</name>
</gene>
<accession>H8X616</accession>
<protein>
    <submittedName>
        <fullName evidence="2">Uncharacterized protein</fullName>
    </submittedName>
</protein>
<proteinExistence type="predicted"/>
<dbReference type="HOGENOM" id="CLU_500645_0_0_1"/>